<dbReference type="InterPro" id="IPR027589">
    <property type="entry name" value="Choice_anch_B"/>
</dbReference>
<proteinExistence type="predicted"/>
<protein>
    <recommendedName>
        <fullName evidence="1">Secretion system C-terminal sorting domain-containing protein</fullName>
    </recommendedName>
</protein>
<dbReference type="NCBIfam" id="TIGR04312">
    <property type="entry name" value="choice_anch_B"/>
    <property type="match status" value="1"/>
</dbReference>
<gene>
    <name evidence="2" type="ORF">METZ01_LOCUS168780</name>
</gene>
<dbReference type="SUPFAM" id="SSF75011">
    <property type="entry name" value="3-carboxy-cis,cis-mucoante lactonizing enzyme"/>
    <property type="match status" value="1"/>
</dbReference>
<reference evidence="2" key="1">
    <citation type="submission" date="2018-05" db="EMBL/GenBank/DDBJ databases">
        <authorList>
            <person name="Lanie J.A."/>
            <person name="Ng W.-L."/>
            <person name="Kazmierczak K.M."/>
            <person name="Andrzejewski T.M."/>
            <person name="Davidsen T.M."/>
            <person name="Wayne K.J."/>
            <person name="Tettelin H."/>
            <person name="Glass J.I."/>
            <person name="Rusch D."/>
            <person name="Podicherti R."/>
            <person name="Tsui H.-C.T."/>
            <person name="Winkler M.E."/>
        </authorList>
    </citation>
    <scope>NUCLEOTIDE SEQUENCE</scope>
</reference>
<dbReference type="Pfam" id="PF08309">
    <property type="entry name" value="LVIVD"/>
    <property type="match status" value="1"/>
</dbReference>
<dbReference type="AlphaFoldDB" id="A0A382BQ13"/>
<feature type="domain" description="Secretion system C-terminal sorting" evidence="1">
    <location>
        <begin position="387"/>
        <end position="462"/>
    </location>
</feature>
<dbReference type="GO" id="GO:0005576">
    <property type="term" value="C:extracellular region"/>
    <property type="evidence" value="ECO:0007669"/>
    <property type="project" value="TreeGrafter"/>
</dbReference>
<dbReference type="PANTHER" id="PTHR38787:SF3">
    <property type="entry name" value="REGULATORY P DOMAIN-CONTAINING PROTEIN"/>
    <property type="match status" value="1"/>
</dbReference>
<dbReference type="InterPro" id="IPR013211">
    <property type="entry name" value="LVIVD"/>
</dbReference>
<dbReference type="PANTHER" id="PTHR38787">
    <property type="entry name" value="REGULATORY P DOMAIN-CONTAINING PROTEIN"/>
    <property type="match status" value="1"/>
</dbReference>
<dbReference type="InterPro" id="IPR026444">
    <property type="entry name" value="Secre_tail"/>
</dbReference>
<evidence type="ECO:0000259" key="1">
    <source>
        <dbReference type="Pfam" id="PF18962"/>
    </source>
</evidence>
<dbReference type="NCBIfam" id="TIGR04183">
    <property type="entry name" value="Por_Secre_tail"/>
    <property type="match status" value="1"/>
</dbReference>
<dbReference type="EMBL" id="UINC01030857">
    <property type="protein sequence ID" value="SVB15926.1"/>
    <property type="molecule type" value="Genomic_DNA"/>
</dbReference>
<dbReference type="Pfam" id="PF18962">
    <property type="entry name" value="Por_Secre_tail"/>
    <property type="match status" value="1"/>
</dbReference>
<accession>A0A382BQ13</accession>
<dbReference type="Gene3D" id="2.60.40.4070">
    <property type="match status" value="1"/>
</dbReference>
<evidence type="ECO:0000313" key="2">
    <source>
        <dbReference type="EMBL" id="SVB15926.1"/>
    </source>
</evidence>
<organism evidence="2">
    <name type="scientific">marine metagenome</name>
    <dbReference type="NCBI Taxonomy" id="408172"/>
    <lineage>
        <taxon>unclassified sequences</taxon>
        <taxon>metagenomes</taxon>
        <taxon>ecological metagenomes</taxon>
    </lineage>
</organism>
<sequence>MKRRFMKKKILLLIVLFFGLQILPAQSEYTLELVDRIWFDSEIWSDGDTTGGSDIWGYTAPDGDEYALMGVMDGIAIVRVSDMEVIDIVPGPTEGWFYYNRDIKTYSHYAYAVATMSGTNQGLMIIDLYPLPDSVRFVGSYINGSDTLSHNLSIDTATGYAYIVKQDYTGFRVVNLADPENPEDVITVSVPLRLNDVYARNDTVYVGEYDSGSFSIFDLSDKENPQLLARVDVPNPGYVHNIWPTDDGTHIMTTEETADKTVKMWNIEDMENIELVGEYLGVNSLAHNTHIMGNYAYISHFTAGVTVVDISDPTNLIEVAQYDTYPLNDNPDYRGCWGAYPFTQNGMVFASDMEGYLTVLQFTETNTSVFVGEPEQIPNKVVLHQNYPNPFNPTTTIEFSIPQTEFVTVKVYNIVGHEITTLINDELSTGNHSIQWDGSHQLSGVYFVQIESSGFAQTRKMVLLK</sequence>
<name>A0A382BQ13_9ZZZZ</name>